<accession>A0A0R3WCV4</accession>
<name>A0A0R3WCV4_TAEAS</name>
<evidence type="ECO:0000259" key="1">
    <source>
        <dbReference type="PROSITE" id="PS50994"/>
    </source>
</evidence>
<dbReference type="Pfam" id="PF00665">
    <property type="entry name" value="rve"/>
    <property type="match status" value="1"/>
</dbReference>
<protein>
    <submittedName>
        <fullName evidence="2">Integrase catalytic domain-containing protein</fullName>
    </submittedName>
</protein>
<dbReference type="FunFam" id="3.30.420.10:FF:000032">
    <property type="entry name" value="Retrovirus-related Pol polyprotein from transposon 297-like Protein"/>
    <property type="match status" value="1"/>
</dbReference>
<dbReference type="PANTHER" id="PTHR37984:SF15">
    <property type="entry name" value="INTEGRASE CATALYTIC DOMAIN-CONTAINING PROTEIN"/>
    <property type="match status" value="1"/>
</dbReference>
<sequence>LLYERFLASSLKPTAEEMKSSSKAAKQILRQWPKLTPKDEVLWYQEDTTSPKRLLVPGSLIQTVLQELHEQLGHVGVKKMVEASSKRYWWPSLTPDVFDFCRACITCSSFKKPHTTAMAPLQPMPTGFPGERVGIDIMGPLPLTKRGNRYILVMVDYFTKVAEAEAMQSQDAETVASTFFNRWICQHGVPESVHSDQGPNFESRLFTELCKTLGIRKTRTTQGHPQGNGQVERTNRTLVGLLKAFTKGAKPEDWDLSLGRALLAYRATVHTSTGVSPFKMLTGREMRVPSDIFIPSKETTPDNTKEVLRQE</sequence>
<organism evidence="2">
    <name type="scientific">Taenia asiatica</name>
    <name type="common">Asian tapeworm</name>
    <dbReference type="NCBI Taxonomy" id="60517"/>
    <lineage>
        <taxon>Eukaryota</taxon>
        <taxon>Metazoa</taxon>
        <taxon>Spiralia</taxon>
        <taxon>Lophotrochozoa</taxon>
        <taxon>Platyhelminthes</taxon>
        <taxon>Cestoda</taxon>
        <taxon>Eucestoda</taxon>
        <taxon>Cyclophyllidea</taxon>
        <taxon>Taeniidae</taxon>
        <taxon>Taenia</taxon>
    </lineage>
</organism>
<dbReference type="Pfam" id="PF17921">
    <property type="entry name" value="Integrase_H2C2"/>
    <property type="match status" value="1"/>
</dbReference>
<dbReference type="InterPro" id="IPR001584">
    <property type="entry name" value="Integrase_cat-core"/>
</dbReference>
<dbReference type="InterPro" id="IPR041588">
    <property type="entry name" value="Integrase_H2C2"/>
</dbReference>
<dbReference type="Gene3D" id="3.30.420.10">
    <property type="entry name" value="Ribonuclease H-like superfamily/Ribonuclease H"/>
    <property type="match status" value="1"/>
</dbReference>
<dbReference type="AlphaFoldDB" id="A0A0R3WCV4"/>
<dbReference type="STRING" id="60517.A0A0R3WCV4"/>
<dbReference type="InterPro" id="IPR050951">
    <property type="entry name" value="Retrovirus_Pol_polyprotein"/>
</dbReference>
<dbReference type="Gene3D" id="1.10.340.70">
    <property type="match status" value="1"/>
</dbReference>
<dbReference type="GO" id="GO:0003676">
    <property type="term" value="F:nucleic acid binding"/>
    <property type="evidence" value="ECO:0007669"/>
    <property type="project" value="InterPro"/>
</dbReference>
<proteinExistence type="predicted"/>
<feature type="domain" description="Integrase catalytic" evidence="1">
    <location>
        <begin position="121"/>
        <end position="285"/>
    </location>
</feature>
<dbReference type="GO" id="GO:0015074">
    <property type="term" value="P:DNA integration"/>
    <property type="evidence" value="ECO:0007669"/>
    <property type="project" value="InterPro"/>
</dbReference>
<reference evidence="2" key="1">
    <citation type="submission" date="2017-02" db="UniProtKB">
        <authorList>
            <consortium name="WormBaseParasite"/>
        </authorList>
    </citation>
    <scope>IDENTIFICATION</scope>
</reference>
<dbReference type="FunFam" id="1.10.340.70:FF:000001">
    <property type="entry name" value="Retrovirus-related Pol polyprotein from transposon gypsy-like Protein"/>
    <property type="match status" value="1"/>
</dbReference>
<dbReference type="InterPro" id="IPR012337">
    <property type="entry name" value="RNaseH-like_sf"/>
</dbReference>
<dbReference type="SUPFAM" id="SSF53098">
    <property type="entry name" value="Ribonuclease H-like"/>
    <property type="match status" value="1"/>
</dbReference>
<dbReference type="PROSITE" id="PS50994">
    <property type="entry name" value="INTEGRASE"/>
    <property type="match status" value="1"/>
</dbReference>
<dbReference type="PANTHER" id="PTHR37984">
    <property type="entry name" value="PROTEIN CBG26694"/>
    <property type="match status" value="1"/>
</dbReference>
<dbReference type="InterPro" id="IPR036397">
    <property type="entry name" value="RNaseH_sf"/>
</dbReference>
<evidence type="ECO:0000313" key="2">
    <source>
        <dbReference type="WBParaSite" id="TASK_0000855601-mRNA-1"/>
    </source>
</evidence>
<dbReference type="WBParaSite" id="TASK_0000855601-mRNA-1">
    <property type="protein sequence ID" value="TASK_0000855601-mRNA-1"/>
    <property type="gene ID" value="TASK_0000855601"/>
</dbReference>